<dbReference type="Pfam" id="PF08867">
    <property type="entry name" value="FRG"/>
    <property type="match status" value="1"/>
</dbReference>
<reference evidence="2" key="1">
    <citation type="submission" date="2023-07" db="EMBL/GenBank/DDBJ databases">
        <title>Genomic Encyclopedia of Type Strains, Phase IV (KMG-IV): sequencing the most valuable type-strain genomes for metagenomic binning, comparative biology and taxonomic classification.</title>
        <authorList>
            <person name="Goeker M."/>
        </authorList>
    </citation>
    <scope>NUCLEOTIDE SEQUENCE</scope>
    <source>
        <strain evidence="2">DSM 19569</strain>
    </source>
</reference>
<proteinExistence type="predicted"/>
<evidence type="ECO:0000259" key="1">
    <source>
        <dbReference type="Pfam" id="PF08867"/>
    </source>
</evidence>
<feature type="domain" description="FRG" evidence="1">
    <location>
        <begin position="49"/>
        <end position="81"/>
    </location>
</feature>
<sequence>MERIESLERGVFASLPEDVRVPFARALKAISLRATDELVAWLGLGRMQAAGFAQHYGLPTEFLDLTASLAVATAFALGDPEEWTSPKRVSFAVLDMRRAVDTLRLSEGGPAQCRNGEGSDRLVDLRYGKLLCEVIDHGLDEQ</sequence>
<dbReference type="EMBL" id="JAUSWL010000016">
    <property type="protein sequence ID" value="MDQ0546632.1"/>
    <property type="molecule type" value="Genomic_DNA"/>
</dbReference>
<dbReference type="Proteomes" id="UP001223420">
    <property type="component" value="Unassembled WGS sequence"/>
</dbReference>
<dbReference type="AlphaFoldDB" id="A0AAJ1TZS7"/>
<dbReference type="InterPro" id="IPR014966">
    <property type="entry name" value="FRG-dom"/>
</dbReference>
<evidence type="ECO:0000313" key="2">
    <source>
        <dbReference type="EMBL" id="MDQ0546632.1"/>
    </source>
</evidence>
<comment type="caution">
    <text evidence="2">The sequence shown here is derived from an EMBL/GenBank/DDBJ whole genome shotgun (WGS) entry which is preliminary data.</text>
</comment>
<protein>
    <recommendedName>
        <fullName evidence="1">FRG domain-containing protein</fullName>
    </recommendedName>
</protein>
<organism evidence="2 3">
    <name type="scientific">Methylobacterium brachiatum</name>
    <dbReference type="NCBI Taxonomy" id="269660"/>
    <lineage>
        <taxon>Bacteria</taxon>
        <taxon>Pseudomonadati</taxon>
        <taxon>Pseudomonadota</taxon>
        <taxon>Alphaproteobacteria</taxon>
        <taxon>Hyphomicrobiales</taxon>
        <taxon>Methylobacteriaceae</taxon>
        <taxon>Methylobacterium</taxon>
    </lineage>
</organism>
<gene>
    <name evidence="2" type="ORF">QO001_005584</name>
</gene>
<name>A0AAJ1TZS7_9HYPH</name>
<dbReference type="RefSeq" id="WP_230368293.1">
    <property type="nucleotide sequence ID" value="NZ_JAJALK010000025.1"/>
</dbReference>
<accession>A0AAJ1TZS7</accession>
<evidence type="ECO:0000313" key="3">
    <source>
        <dbReference type="Proteomes" id="UP001223420"/>
    </source>
</evidence>